<dbReference type="Gene3D" id="3.90.180.10">
    <property type="entry name" value="Medium-chain alcohol dehydrogenases, catalytic domain"/>
    <property type="match status" value="1"/>
</dbReference>
<dbReference type="STRING" id="675120.N1PJN2"/>
<sequence length="352" mass="38659">MGTNIPTLRRPYRRTDDFSPGTPKIKIVTEALSLPLAATSVLIKVRAVALNYRDVNISNGGNPWPVTPHGVIGNDAAGEVIDIGHQVKTLIIGDRVALNTDTENITNREWKRSWLAADEDGVLADYLVYDERVLGKLPTYLDWVQASMTLCAGVTAWSALKGAEIGQSVLIQGTGGVAMFALKLARSMGLEVILSSLSDKKLETVCGQFPEPPIMPINYVTNPDWHDEVLKHTHGVGVDFVVENGGPGTLLKSMKCTRRGGIISQVGYLDRQKFDDALEVIPTLIDRWIILRGINAGSKTDMDDLCTALTATRILFDHILDSVWPFENADEALQYLWEGKQIGKVVIRVLED</sequence>
<dbReference type="CDD" id="cd08276">
    <property type="entry name" value="MDR7"/>
    <property type="match status" value="1"/>
</dbReference>
<evidence type="ECO:0000313" key="3">
    <source>
        <dbReference type="Proteomes" id="UP000016933"/>
    </source>
</evidence>
<proteinExistence type="predicted"/>
<name>N1PJN2_DOTSN</name>
<accession>N1PJN2</accession>
<dbReference type="Pfam" id="PF08240">
    <property type="entry name" value="ADH_N"/>
    <property type="match status" value="1"/>
</dbReference>
<dbReference type="InterPro" id="IPR013154">
    <property type="entry name" value="ADH-like_N"/>
</dbReference>
<dbReference type="GO" id="GO:0016491">
    <property type="term" value="F:oxidoreductase activity"/>
    <property type="evidence" value="ECO:0007669"/>
    <property type="project" value="InterPro"/>
</dbReference>
<dbReference type="PANTHER" id="PTHR45033:SF2">
    <property type="entry name" value="ZINC-TYPE ALCOHOL DEHYDROGENASE-LIKE PROTEIN C1773.06C"/>
    <property type="match status" value="1"/>
</dbReference>
<dbReference type="SUPFAM" id="SSF50129">
    <property type="entry name" value="GroES-like"/>
    <property type="match status" value="1"/>
</dbReference>
<reference evidence="3" key="1">
    <citation type="journal article" date="2012" name="PLoS Genet.">
        <title>The genomes of the fungal plant pathogens Cladosporium fulvum and Dothistroma septosporum reveal adaptation to different hosts and lifestyles but also signatures of common ancestry.</title>
        <authorList>
            <person name="de Wit P.J.G.M."/>
            <person name="van der Burgt A."/>
            <person name="Oekmen B."/>
            <person name="Stergiopoulos I."/>
            <person name="Abd-Elsalam K.A."/>
            <person name="Aerts A.L."/>
            <person name="Bahkali A.H."/>
            <person name="Beenen H.G."/>
            <person name="Chettri P."/>
            <person name="Cox M.P."/>
            <person name="Datema E."/>
            <person name="de Vries R.P."/>
            <person name="Dhillon B."/>
            <person name="Ganley A.R."/>
            <person name="Griffiths S.A."/>
            <person name="Guo Y."/>
            <person name="Hamelin R.C."/>
            <person name="Henrissat B."/>
            <person name="Kabir M.S."/>
            <person name="Jashni M.K."/>
            <person name="Kema G."/>
            <person name="Klaubauf S."/>
            <person name="Lapidus A."/>
            <person name="Levasseur A."/>
            <person name="Lindquist E."/>
            <person name="Mehrabi R."/>
            <person name="Ohm R.A."/>
            <person name="Owen T.J."/>
            <person name="Salamov A."/>
            <person name="Schwelm A."/>
            <person name="Schijlen E."/>
            <person name="Sun H."/>
            <person name="van den Burg H.A."/>
            <person name="van Ham R.C.H.J."/>
            <person name="Zhang S."/>
            <person name="Goodwin S.B."/>
            <person name="Grigoriev I.V."/>
            <person name="Collemare J."/>
            <person name="Bradshaw R.E."/>
        </authorList>
    </citation>
    <scope>NUCLEOTIDE SEQUENCE [LARGE SCALE GENOMIC DNA]</scope>
    <source>
        <strain evidence="3">NZE10 / CBS 128990</strain>
    </source>
</reference>
<gene>
    <name evidence="2" type="ORF">DOTSEDRAFT_177075</name>
</gene>
<evidence type="ECO:0000313" key="2">
    <source>
        <dbReference type="EMBL" id="EME41745.1"/>
    </source>
</evidence>
<dbReference type="InterPro" id="IPR052711">
    <property type="entry name" value="Zinc_ADH-like"/>
</dbReference>
<keyword evidence="3" id="KW-1185">Reference proteome</keyword>
<dbReference type="InterPro" id="IPR036291">
    <property type="entry name" value="NAD(P)-bd_dom_sf"/>
</dbReference>
<dbReference type="InterPro" id="IPR013149">
    <property type="entry name" value="ADH-like_C"/>
</dbReference>
<dbReference type="eggNOG" id="KOG1198">
    <property type="taxonomic scope" value="Eukaryota"/>
</dbReference>
<dbReference type="OMA" id="GNPWPVT"/>
<dbReference type="EMBL" id="KB446542">
    <property type="protein sequence ID" value="EME41745.1"/>
    <property type="molecule type" value="Genomic_DNA"/>
</dbReference>
<reference evidence="2 3" key="2">
    <citation type="journal article" date="2012" name="PLoS Pathog.">
        <title>Diverse lifestyles and strategies of plant pathogenesis encoded in the genomes of eighteen Dothideomycetes fungi.</title>
        <authorList>
            <person name="Ohm R.A."/>
            <person name="Feau N."/>
            <person name="Henrissat B."/>
            <person name="Schoch C.L."/>
            <person name="Horwitz B.A."/>
            <person name="Barry K.W."/>
            <person name="Condon B.J."/>
            <person name="Copeland A.C."/>
            <person name="Dhillon B."/>
            <person name="Glaser F."/>
            <person name="Hesse C.N."/>
            <person name="Kosti I."/>
            <person name="LaButti K."/>
            <person name="Lindquist E.A."/>
            <person name="Lucas S."/>
            <person name="Salamov A.A."/>
            <person name="Bradshaw R.E."/>
            <person name="Ciuffetti L."/>
            <person name="Hamelin R.C."/>
            <person name="Kema G.H.J."/>
            <person name="Lawrence C."/>
            <person name="Scott J.A."/>
            <person name="Spatafora J.W."/>
            <person name="Turgeon B.G."/>
            <person name="de Wit P.J.G.M."/>
            <person name="Zhong S."/>
            <person name="Goodwin S.B."/>
            <person name="Grigoriev I.V."/>
        </authorList>
    </citation>
    <scope>NUCLEOTIDE SEQUENCE [LARGE SCALE GENOMIC DNA]</scope>
    <source>
        <strain evidence="3">NZE10 / CBS 128990</strain>
    </source>
</reference>
<dbReference type="InterPro" id="IPR020843">
    <property type="entry name" value="ER"/>
</dbReference>
<dbReference type="SMART" id="SM00829">
    <property type="entry name" value="PKS_ER"/>
    <property type="match status" value="1"/>
</dbReference>
<dbReference type="AlphaFoldDB" id="N1PJN2"/>
<dbReference type="Proteomes" id="UP000016933">
    <property type="component" value="Unassembled WGS sequence"/>
</dbReference>
<dbReference type="SUPFAM" id="SSF51735">
    <property type="entry name" value="NAD(P)-binding Rossmann-fold domains"/>
    <property type="match status" value="1"/>
</dbReference>
<organism evidence="2 3">
    <name type="scientific">Dothistroma septosporum (strain NZE10 / CBS 128990)</name>
    <name type="common">Red band needle blight fungus</name>
    <name type="synonym">Mycosphaerella pini</name>
    <dbReference type="NCBI Taxonomy" id="675120"/>
    <lineage>
        <taxon>Eukaryota</taxon>
        <taxon>Fungi</taxon>
        <taxon>Dikarya</taxon>
        <taxon>Ascomycota</taxon>
        <taxon>Pezizomycotina</taxon>
        <taxon>Dothideomycetes</taxon>
        <taxon>Dothideomycetidae</taxon>
        <taxon>Mycosphaerellales</taxon>
        <taxon>Mycosphaerellaceae</taxon>
        <taxon>Dothistroma</taxon>
    </lineage>
</organism>
<dbReference type="Gene3D" id="3.40.50.720">
    <property type="entry name" value="NAD(P)-binding Rossmann-like Domain"/>
    <property type="match status" value="1"/>
</dbReference>
<dbReference type="OrthoDB" id="3509362at2759"/>
<dbReference type="InterPro" id="IPR011032">
    <property type="entry name" value="GroES-like_sf"/>
</dbReference>
<dbReference type="HOGENOM" id="CLU_026673_3_4_1"/>
<feature type="domain" description="Enoyl reductase (ER)" evidence="1">
    <location>
        <begin position="21"/>
        <end position="347"/>
    </location>
</feature>
<dbReference type="PANTHER" id="PTHR45033">
    <property type="match status" value="1"/>
</dbReference>
<evidence type="ECO:0000259" key="1">
    <source>
        <dbReference type="SMART" id="SM00829"/>
    </source>
</evidence>
<dbReference type="Pfam" id="PF00107">
    <property type="entry name" value="ADH_zinc_N"/>
    <property type="match status" value="1"/>
</dbReference>
<protein>
    <recommendedName>
        <fullName evidence="1">Enoyl reductase (ER) domain-containing protein</fullName>
    </recommendedName>
</protein>